<dbReference type="KEGG" id="cja:CJA_1043"/>
<dbReference type="EMBL" id="CP000934">
    <property type="protein sequence ID" value="ACE85094.1"/>
    <property type="molecule type" value="Genomic_DNA"/>
</dbReference>
<keyword evidence="4" id="KW-1185">Reference proteome</keyword>
<evidence type="ECO:0000259" key="2">
    <source>
        <dbReference type="Pfam" id="PF00850"/>
    </source>
</evidence>
<dbReference type="InterPro" id="IPR023801">
    <property type="entry name" value="His_deacetylse_dom"/>
</dbReference>
<dbReference type="Proteomes" id="UP000001036">
    <property type="component" value="Chromosome"/>
</dbReference>
<gene>
    <name evidence="3" type="primary">hda</name>
    <name evidence="3" type="ordered locus">CJA_1043</name>
</gene>
<evidence type="ECO:0000256" key="1">
    <source>
        <dbReference type="ARBA" id="ARBA00005947"/>
    </source>
</evidence>
<protein>
    <submittedName>
        <fullName evidence="3">Histone deacetylase family protein</fullName>
    </submittedName>
</protein>
<dbReference type="Gene3D" id="3.40.800.20">
    <property type="entry name" value="Histone deacetylase domain"/>
    <property type="match status" value="1"/>
</dbReference>
<dbReference type="AlphaFoldDB" id="B3PB72"/>
<organism evidence="3 4">
    <name type="scientific">Cellvibrio japonicus (strain Ueda107)</name>
    <name type="common">Pseudomonas fluorescens subsp. cellulosa</name>
    <dbReference type="NCBI Taxonomy" id="498211"/>
    <lineage>
        <taxon>Bacteria</taxon>
        <taxon>Pseudomonadati</taxon>
        <taxon>Pseudomonadota</taxon>
        <taxon>Gammaproteobacteria</taxon>
        <taxon>Cellvibrionales</taxon>
        <taxon>Cellvibrionaceae</taxon>
        <taxon>Cellvibrio</taxon>
    </lineage>
</organism>
<accession>B3PB72</accession>
<dbReference type="Pfam" id="PF00850">
    <property type="entry name" value="Hist_deacetyl"/>
    <property type="match status" value="1"/>
</dbReference>
<dbReference type="PANTHER" id="PTHR10625:SF10">
    <property type="entry name" value="HISTONE DEACETYLASE HDAC1"/>
    <property type="match status" value="1"/>
</dbReference>
<feature type="domain" description="Histone deacetylase" evidence="2">
    <location>
        <begin position="48"/>
        <end position="339"/>
    </location>
</feature>
<dbReference type="GO" id="GO:0040029">
    <property type="term" value="P:epigenetic regulation of gene expression"/>
    <property type="evidence" value="ECO:0007669"/>
    <property type="project" value="TreeGrafter"/>
</dbReference>
<sequence>MPGENIDIEHSRAAFLLDSPCPIPCESTMLATLITHSSCHQHQMPAGHPECAERLDAINNRLMASGIDALLQHYEAPAAADEQLLRVHSAAHLQRLMNAQVENGIHFFNSDVYLSPHTLNAARHAAGAAVLGVDLVMQGKTDAVFCNVRPPGHHAERERAMGFCLFNNIAVAAAHALQTYSLERVAIVDFDVHHGNGTQDIFFNDPRVLFCSSFQYPFYPHTDIDDVPEHIINVPLPATCRSQGFRTAIEDRWFPALETFKPQLLLISAGFDAYINDDMSSISLVEQDYAWITERLRALVDQSQSNVASERCHGIVSSLEGGYDLDGLGRCAVVHIKALAKL</sequence>
<dbReference type="HOGENOM" id="CLU_007727_8_1_6"/>
<proteinExistence type="inferred from homology"/>
<evidence type="ECO:0000313" key="3">
    <source>
        <dbReference type="EMBL" id="ACE85094.1"/>
    </source>
</evidence>
<name>B3PB72_CELJU</name>
<dbReference type="GO" id="GO:0004407">
    <property type="term" value="F:histone deacetylase activity"/>
    <property type="evidence" value="ECO:0007669"/>
    <property type="project" value="TreeGrafter"/>
</dbReference>
<dbReference type="InterPro" id="IPR037138">
    <property type="entry name" value="His_deacetylse_dom_sf"/>
</dbReference>
<dbReference type="SUPFAM" id="SSF52768">
    <property type="entry name" value="Arginase/deacetylase"/>
    <property type="match status" value="1"/>
</dbReference>
<dbReference type="eggNOG" id="COG0123">
    <property type="taxonomic scope" value="Bacteria"/>
</dbReference>
<dbReference type="CDD" id="cd11599">
    <property type="entry name" value="HDAC_classII_2"/>
    <property type="match status" value="1"/>
</dbReference>
<evidence type="ECO:0000313" key="4">
    <source>
        <dbReference type="Proteomes" id="UP000001036"/>
    </source>
</evidence>
<dbReference type="InterPro" id="IPR000286">
    <property type="entry name" value="HDACs"/>
</dbReference>
<comment type="similarity">
    <text evidence="1">Belongs to the histone deacetylase family.</text>
</comment>
<dbReference type="STRING" id="498211.CJA_1043"/>
<dbReference type="InterPro" id="IPR023696">
    <property type="entry name" value="Ureohydrolase_dom_sf"/>
</dbReference>
<dbReference type="PANTHER" id="PTHR10625">
    <property type="entry name" value="HISTONE DEACETYLASE HDAC1-RELATED"/>
    <property type="match status" value="1"/>
</dbReference>
<reference evidence="3 4" key="1">
    <citation type="journal article" date="2008" name="J. Bacteriol.">
        <title>Insights into plant cell wall degradation from the genome sequence of the soil bacterium Cellvibrio japonicus.</title>
        <authorList>
            <person name="Deboy R.T."/>
            <person name="Mongodin E.F."/>
            <person name="Fouts D.E."/>
            <person name="Tailford L.E."/>
            <person name="Khouri H."/>
            <person name="Emerson J.B."/>
            <person name="Mohamoud Y."/>
            <person name="Watkins K."/>
            <person name="Henrissat B."/>
            <person name="Gilbert H.J."/>
            <person name="Nelson K.E."/>
        </authorList>
    </citation>
    <scope>NUCLEOTIDE SEQUENCE [LARGE SCALE GENOMIC DNA]</scope>
    <source>
        <strain evidence="3 4">Ueda107</strain>
    </source>
</reference>
<dbReference type="PRINTS" id="PR01270">
    <property type="entry name" value="HDASUPER"/>
</dbReference>